<reference evidence="2 3" key="1">
    <citation type="journal article" date="2014" name="PLoS Genet.">
        <title>Phylogenetically driven sequencing of extremely halophilic archaea reveals strategies for static and dynamic osmo-response.</title>
        <authorList>
            <person name="Becker E.A."/>
            <person name="Seitzer P.M."/>
            <person name="Tritt A."/>
            <person name="Larsen D."/>
            <person name="Krusor M."/>
            <person name="Yao A.I."/>
            <person name="Wu D."/>
            <person name="Madern D."/>
            <person name="Eisen J.A."/>
            <person name="Darling A.E."/>
            <person name="Facciotti M.T."/>
        </authorList>
    </citation>
    <scope>NUCLEOTIDE SEQUENCE [LARGE SCALE GENOMIC DNA]</scope>
    <source>
        <strain evidence="2 3">DSM 13077</strain>
    </source>
</reference>
<evidence type="ECO:0000313" key="3">
    <source>
        <dbReference type="Proteomes" id="UP000011591"/>
    </source>
</evidence>
<gene>
    <name evidence="2" type="ORF">C480_18952</name>
</gene>
<evidence type="ECO:0000256" key="1">
    <source>
        <dbReference type="SAM" id="Phobius"/>
    </source>
</evidence>
<dbReference type="EMBL" id="AOIP01000053">
    <property type="protein sequence ID" value="ELZ00220.1"/>
    <property type="molecule type" value="Genomic_DNA"/>
</dbReference>
<comment type="caution">
    <text evidence="2">The sequence shown here is derived from an EMBL/GenBank/DDBJ whole genome shotgun (WGS) entry which is preliminary data.</text>
</comment>
<accession>M0ANV7</accession>
<proteinExistence type="predicted"/>
<dbReference type="Proteomes" id="UP000011591">
    <property type="component" value="Unassembled WGS sequence"/>
</dbReference>
<organism evidence="2 3">
    <name type="scientific">Natrialba aegyptia DSM 13077</name>
    <dbReference type="NCBI Taxonomy" id="1227491"/>
    <lineage>
        <taxon>Archaea</taxon>
        <taxon>Methanobacteriati</taxon>
        <taxon>Methanobacteriota</taxon>
        <taxon>Stenosarchaea group</taxon>
        <taxon>Halobacteria</taxon>
        <taxon>Halobacteriales</taxon>
        <taxon>Natrialbaceae</taxon>
        <taxon>Natrialba</taxon>
    </lineage>
</organism>
<dbReference type="AlphaFoldDB" id="M0ANV7"/>
<keyword evidence="1" id="KW-0472">Membrane</keyword>
<keyword evidence="3" id="KW-1185">Reference proteome</keyword>
<sequence>MDSDAASRRSLLGVAGLASLCCVGPGTMAVTGGTTVGLVAGLVEGLVVLTVLGILALLFQLRSGCSACDT</sequence>
<keyword evidence="1" id="KW-0812">Transmembrane</keyword>
<feature type="transmembrane region" description="Helical" evidence="1">
    <location>
        <begin position="39"/>
        <end position="59"/>
    </location>
</feature>
<dbReference type="RefSeq" id="WP_006667177.1">
    <property type="nucleotide sequence ID" value="NZ_AOIP01000053.1"/>
</dbReference>
<evidence type="ECO:0000313" key="2">
    <source>
        <dbReference type="EMBL" id="ELZ00220.1"/>
    </source>
</evidence>
<protein>
    <submittedName>
        <fullName evidence="2">Uncharacterized protein</fullName>
    </submittedName>
</protein>
<name>M0ANV7_9EURY</name>
<keyword evidence="1" id="KW-1133">Transmembrane helix</keyword>